<evidence type="ECO:0000313" key="1">
    <source>
        <dbReference type="EMBL" id="KAF0562005.1"/>
    </source>
</evidence>
<sequence length="84" mass="9433">MSEFEEMIIEIDQTKPHNGITELLLSPNGEYAVTWSRDDKSICGWQINNLPISNSISCGKDVVDCHISEEGKIMFLDRCGSLTQ</sequence>
<dbReference type="EMBL" id="WTPW01000004">
    <property type="protein sequence ID" value="KAF0562005.1"/>
    <property type="molecule type" value="Genomic_DNA"/>
</dbReference>
<reference evidence="1 2" key="1">
    <citation type="journal article" date="2019" name="Environ. Microbiol.">
        <title>At the nexus of three kingdoms: the genome of the mycorrhizal fungus Gigaspora margarita provides insights into plant, endobacterial and fungal interactions.</title>
        <authorList>
            <person name="Venice F."/>
            <person name="Ghignone S."/>
            <person name="Salvioli di Fossalunga A."/>
            <person name="Amselem J."/>
            <person name="Novero M."/>
            <person name="Xianan X."/>
            <person name="Sedzielewska Toro K."/>
            <person name="Morin E."/>
            <person name="Lipzen A."/>
            <person name="Grigoriev I.V."/>
            <person name="Henrissat B."/>
            <person name="Martin F.M."/>
            <person name="Bonfante P."/>
        </authorList>
    </citation>
    <scope>NUCLEOTIDE SEQUENCE [LARGE SCALE GENOMIC DNA]</scope>
    <source>
        <strain evidence="1 2">BEG34</strain>
    </source>
</reference>
<accession>A0A8H4EVX6</accession>
<proteinExistence type="predicted"/>
<name>A0A8H4EVX6_GIGMA</name>
<protein>
    <submittedName>
        <fullName evidence="1">Uncharacterized protein</fullName>
    </submittedName>
</protein>
<evidence type="ECO:0000313" key="2">
    <source>
        <dbReference type="Proteomes" id="UP000439903"/>
    </source>
</evidence>
<dbReference type="Proteomes" id="UP000439903">
    <property type="component" value="Unassembled WGS sequence"/>
</dbReference>
<organism evidence="1 2">
    <name type="scientific">Gigaspora margarita</name>
    <dbReference type="NCBI Taxonomy" id="4874"/>
    <lineage>
        <taxon>Eukaryota</taxon>
        <taxon>Fungi</taxon>
        <taxon>Fungi incertae sedis</taxon>
        <taxon>Mucoromycota</taxon>
        <taxon>Glomeromycotina</taxon>
        <taxon>Glomeromycetes</taxon>
        <taxon>Diversisporales</taxon>
        <taxon>Gigasporaceae</taxon>
        <taxon>Gigaspora</taxon>
    </lineage>
</organism>
<comment type="caution">
    <text evidence="1">The sequence shown here is derived from an EMBL/GenBank/DDBJ whole genome shotgun (WGS) entry which is preliminary data.</text>
</comment>
<dbReference type="OrthoDB" id="2442002at2759"/>
<gene>
    <name evidence="1" type="ORF">F8M41_014596</name>
</gene>
<dbReference type="AlphaFoldDB" id="A0A8H4EVX6"/>
<keyword evidence="2" id="KW-1185">Reference proteome</keyword>